<comment type="caution">
    <text evidence="1">The sequence shown here is derived from an EMBL/GenBank/DDBJ whole genome shotgun (WGS) entry which is preliminary data.</text>
</comment>
<evidence type="ECO:0000313" key="2">
    <source>
        <dbReference type="Proteomes" id="UP001165960"/>
    </source>
</evidence>
<keyword evidence="2" id="KW-1185">Reference proteome</keyword>
<dbReference type="Proteomes" id="UP001165960">
    <property type="component" value="Unassembled WGS sequence"/>
</dbReference>
<name>A0ACC2RKR0_9FUNG</name>
<protein>
    <submittedName>
        <fullName evidence="1">Uncharacterized protein</fullName>
    </submittedName>
</protein>
<organism evidence="1 2">
    <name type="scientific">Entomophthora muscae</name>
    <dbReference type="NCBI Taxonomy" id="34485"/>
    <lineage>
        <taxon>Eukaryota</taxon>
        <taxon>Fungi</taxon>
        <taxon>Fungi incertae sedis</taxon>
        <taxon>Zoopagomycota</taxon>
        <taxon>Entomophthoromycotina</taxon>
        <taxon>Entomophthoromycetes</taxon>
        <taxon>Entomophthorales</taxon>
        <taxon>Entomophthoraceae</taxon>
        <taxon>Entomophthora</taxon>
    </lineage>
</organism>
<dbReference type="EMBL" id="QTSX02007145">
    <property type="protein sequence ID" value="KAJ9050642.1"/>
    <property type="molecule type" value="Genomic_DNA"/>
</dbReference>
<proteinExistence type="predicted"/>
<sequence>MKYPPFDIAIRLVHNVRYVKGRLIERPLCISSNRVAREIVITLGNQGIDPSVKSGLSLRAPFYSIVNPVLKEMISWERE</sequence>
<gene>
    <name evidence="1" type="ORF">DSO57_1012612</name>
</gene>
<accession>A0ACC2RKR0</accession>
<reference evidence="1" key="1">
    <citation type="submission" date="2022-04" db="EMBL/GenBank/DDBJ databases">
        <title>Genome of the entomopathogenic fungus Entomophthora muscae.</title>
        <authorList>
            <person name="Elya C."/>
            <person name="Lovett B.R."/>
            <person name="Lee E."/>
            <person name="Macias A.M."/>
            <person name="Hajek A.E."/>
            <person name="De Bivort B.L."/>
            <person name="Kasson M.T."/>
            <person name="De Fine Licht H.H."/>
            <person name="Stajich J.E."/>
        </authorList>
    </citation>
    <scope>NUCLEOTIDE SEQUENCE</scope>
    <source>
        <strain evidence="1">Berkeley</strain>
    </source>
</reference>
<evidence type="ECO:0000313" key="1">
    <source>
        <dbReference type="EMBL" id="KAJ9050642.1"/>
    </source>
</evidence>